<dbReference type="InterPro" id="IPR054594">
    <property type="entry name" value="Lon_lid"/>
</dbReference>
<dbReference type="InterPro" id="IPR003111">
    <property type="entry name" value="Lon_prtase_N"/>
</dbReference>
<dbReference type="Pfam" id="PF02190">
    <property type="entry name" value="LON_substr_bdg"/>
    <property type="match status" value="1"/>
</dbReference>
<reference evidence="15" key="1">
    <citation type="submission" date="2023-06" db="EMBL/GenBank/DDBJ databases">
        <authorList>
            <person name="Jiang Y."/>
            <person name="Liu Q."/>
        </authorList>
    </citation>
    <scope>NUCLEOTIDE SEQUENCE</scope>
    <source>
        <strain evidence="15">CGMCC 1.12090</strain>
    </source>
</reference>
<feature type="domain" description="Lon N-terminal" evidence="14">
    <location>
        <begin position="14"/>
        <end position="210"/>
    </location>
</feature>
<dbReference type="InterPro" id="IPR027417">
    <property type="entry name" value="P-loop_NTPase"/>
</dbReference>
<dbReference type="GO" id="GO:0004252">
    <property type="term" value="F:serine-type endopeptidase activity"/>
    <property type="evidence" value="ECO:0007669"/>
    <property type="project" value="UniProtKB-EC"/>
</dbReference>
<dbReference type="CDD" id="cd19500">
    <property type="entry name" value="RecA-like_Lon"/>
    <property type="match status" value="1"/>
</dbReference>
<dbReference type="Gene3D" id="1.20.58.1480">
    <property type="match status" value="1"/>
</dbReference>
<dbReference type="Gene3D" id="3.30.230.10">
    <property type="match status" value="1"/>
</dbReference>
<comment type="similarity">
    <text evidence="9 10 11 12">Belongs to the peptidase S16 family.</text>
</comment>
<evidence type="ECO:0000256" key="3">
    <source>
        <dbReference type="ARBA" id="ARBA00022670"/>
    </source>
</evidence>
<evidence type="ECO:0000259" key="13">
    <source>
        <dbReference type="PROSITE" id="PS51786"/>
    </source>
</evidence>
<evidence type="ECO:0000256" key="11">
    <source>
        <dbReference type="PROSITE-ProRule" id="PRU01122"/>
    </source>
</evidence>
<accession>A0ABT8S6F0</accession>
<dbReference type="SMART" id="SM00464">
    <property type="entry name" value="LON"/>
    <property type="match status" value="1"/>
</dbReference>
<feature type="active site" evidence="9 11">
    <location>
        <position position="727"/>
    </location>
</feature>
<keyword evidence="7 9" id="KW-0067">ATP-binding</keyword>
<name>A0ABT8S6F0_9BURK</name>
<dbReference type="InterPro" id="IPR004815">
    <property type="entry name" value="Lon_bac/euk-typ"/>
</dbReference>
<comment type="catalytic activity">
    <reaction evidence="9 10 11">
        <text>Hydrolysis of proteins in presence of ATP.</text>
        <dbReference type="EC" id="3.4.21.53"/>
    </reaction>
</comment>
<dbReference type="HAMAP" id="MF_01973">
    <property type="entry name" value="lon_bact"/>
    <property type="match status" value="1"/>
</dbReference>
<evidence type="ECO:0000313" key="15">
    <source>
        <dbReference type="EMBL" id="MDO1533854.1"/>
    </source>
</evidence>
<dbReference type="PRINTS" id="PR00830">
    <property type="entry name" value="ENDOLAPTASE"/>
</dbReference>
<dbReference type="PANTHER" id="PTHR10046">
    <property type="entry name" value="ATP DEPENDENT LON PROTEASE FAMILY MEMBER"/>
    <property type="match status" value="1"/>
</dbReference>
<dbReference type="RefSeq" id="WP_301810866.1">
    <property type="nucleotide sequence ID" value="NZ_JAUJZH010000010.1"/>
</dbReference>
<evidence type="ECO:0000313" key="16">
    <source>
        <dbReference type="Proteomes" id="UP001169027"/>
    </source>
</evidence>
<dbReference type="EMBL" id="JAUKVY010000010">
    <property type="protein sequence ID" value="MDO1533854.1"/>
    <property type="molecule type" value="Genomic_DNA"/>
</dbReference>
<keyword evidence="16" id="KW-1185">Reference proteome</keyword>
<dbReference type="InterPro" id="IPR003593">
    <property type="entry name" value="AAA+_ATPase"/>
</dbReference>
<comment type="caution">
    <text evidence="15">The sequence shown here is derived from an EMBL/GenBank/DDBJ whole genome shotgun (WGS) entry which is preliminary data.</text>
</comment>
<dbReference type="Gene3D" id="1.20.5.5270">
    <property type="match status" value="1"/>
</dbReference>
<dbReference type="InterPro" id="IPR014721">
    <property type="entry name" value="Ribsml_uS5_D2-typ_fold_subgr"/>
</dbReference>
<keyword evidence="6 9" id="KW-0720">Serine protease</keyword>
<dbReference type="InterPro" id="IPR027065">
    <property type="entry name" value="Lon_Prtase"/>
</dbReference>
<evidence type="ECO:0000256" key="1">
    <source>
        <dbReference type="ARBA" id="ARBA00004496"/>
    </source>
</evidence>
<dbReference type="Pfam" id="PF00004">
    <property type="entry name" value="AAA"/>
    <property type="match status" value="1"/>
</dbReference>
<dbReference type="Gene3D" id="2.30.130.40">
    <property type="entry name" value="LON domain-like"/>
    <property type="match status" value="1"/>
</dbReference>
<comment type="subcellular location">
    <subcellularLocation>
        <location evidence="1 9 10">Cytoplasm</location>
    </subcellularLocation>
</comment>
<dbReference type="Proteomes" id="UP001169027">
    <property type="component" value="Unassembled WGS sequence"/>
</dbReference>
<dbReference type="EC" id="3.4.21.53" evidence="9 10"/>
<organism evidence="15 16">
    <name type="scientific">Variovorax ginsengisoli</name>
    <dbReference type="NCBI Taxonomy" id="363844"/>
    <lineage>
        <taxon>Bacteria</taxon>
        <taxon>Pseudomonadati</taxon>
        <taxon>Pseudomonadota</taxon>
        <taxon>Betaproteobacteria</taxon>
        <taxon>Burkholderiales</taxon>
        <taxon>Comamonadaceae</taxon>
        <taxon>Variovorax</taxon>
    </lineage>
</organism>
<dbReference type="Pfam" id="PF05362">
    <property type="entry name" value="Lon_C"/>
    <property type="match status" value="1"/>
</dbReference>
<dbReference type="InterPro" id="IPR027543">
    <property type="entry name" value="Lon_bac"/>
</dbReference>
<evidence type="ECO:0000256" key="9">
    <source>
        <dbReference type="HAMAP-Rule" id="MF_01973"/>
    </source>
</evidence>
<sequence>MSGHTPLPATELDLPLLPLRDVVVFPHMVIPLFVGRPKSIKALELAMEAERRIMLVAQKAAAKDEPSVEDMFEVGCISTILQMLKLPDGTVKVLVEGQQRARVNRIDDGETHFSANVTPVEVAEAATQKGTEIEALRRAVMQQFDQYVKLNKKIPPEILTSISSIDDPGRLADTIAAHLPLKLDNKQAVLDLDDIKARLENLFGQLEREVDILNVDKKIRGRVKRQMEKNQRDFYLNEQVKAIQKELGEGEEGADIEEIEKKIKLAKMPKEALKKAEGELKKLKLMSPMSAEATVVRNYIDVLIGLPWSKKTKIKHDLANAEAVLNEDHYGLEKVKDRILEYLAVQQRVDKVKAPILCLVGPPGVGKTSLGQSIAKATGRKYTRMALGGMRDEAEIRGHRRTYIGALPGKVLQSLNKVGTRNPLFLLDEIDKLGTDFRGDPSSALLEVLDPEQNHTFGDHYVEVDFDLSDVMFVATSNSMNIPPALLDRMEVIRLAGYTEDEKTHIALKYLLPKQMKNNGVKEDELLINEEAVRDIVRYYTREAGVRSLERELSKICRKVVKGLLLKKMEPKVLVTGANLNDFLGVRKYSFGLAEKQNQVGQVVGLAWTEVGGDLLTIEAVTMPGKGVISRTGSLGDVMKESVEAARTVVRSRARRLGIKDEVFEKRDIHIHVPDGATPKDGPSAGAAMTTAFVSALTGIPVRGDVAMTGEITLRGEVTAIGGLKEKLLAALRGGIKTVLIPEENAKDLQDIPENVKNGLEIVPVKWIDKVLEIALEKMPTPLSDEEVAASAAAVAELAKQRAAAPAEGSVKH</sequence>
<dbReference type="Gene3D" id="3.40.50.300">
    <property type="entry name" value="P-loop containing nucleotide triphosphate hydrolases"/>
    <property type="match status" value="1"/>
</dbReference>
<keyword evidence="5 9" id="KW-0378">Hydrolase</keyword>
<evidence type="ECO:0000256" key="8">
    <source>
        <dbReference type="ARBA" id="ARBA00023016"/>
    </source>
</evidence>
<evidence type="ECO:0000256" key="4">
    <source>
        <dbReference type="ARBA" id="ARBA00022741"/>
    </source>
</evidence>
<dbReference type="PIRSF" id="PIRSF001174">
    <property type="entry name" value="Lon_proteas"/>
    <property type="match status" value="1"/>
</dbReference>
<comment type="function">
    <text evidence="9">ATP-dependent serine protease that mediates the selective degradation of mutant and abnormal proteins as well as certain short-lived regulatory proteins. Required for cellular homeostasis and for survival from DNA damage and developmental changes induced by stress. Degrades polypeptides processively to yield small peptide fragments that are 5 to 10 amino acids long. Binds to DNA in a double-stranded, site-specific manner.</text>
</comment>
<dbReference type="Gene3D" id="1.10.8.60">
    <property type="match status" value="1"/>
</dbReference>
<dbReference type="PROSITE" id="PS51787">
    <property type="entry name" value="LON_N"/>
    <property type="match status" value="1"/>
</dbReference>
<evidence type="ECO:0000256" key="10">
    <source>
        <dbReference type="PIRNR" id="PIRNR001174"/>
    </source>
</evidence>
<evidence type="ECO:0000256" key="12">
    <source>
        <dbReference type="RuleBase" id="RU000591"/>
    </source>
</evidence>
<evidence type="ECO:0000256" key="2">
    <source>
        <dbReference type="ARBA" id="ARBA00022490"/>
    </source>
</evidence>
<dbReference type="InterPro" id="IPR008268">
    <property type="entry name" value="Peptidase_S16_AS"/>
</dbReference>
<dbReference type="InterPro" id="IPR015947">
    <property type="entry name" value="PUA-like_sf"/>
</dbReference>
<dbReference type="PROSITE" id="PS01046">
    <property type="entry name" value="LON_SER"/>
    <property type="match status" value="1"/>
</dbReference>
<dbReference type="NCBIfam" id="NF008053">
    <property type="entry name" value="PRK10787.1"/>
    <property type="match status" value="1"/>
</dbReference>
<dbReference type="InterPro" id="IPR003959">
    <property type="entry name" value="ATPase_AAA_core"/>
</dbReference>
<dbReference type="SMART" id="SM00382">
    <property type="entry name" value="AAA"/>
    <property type="match status" value="1"/>
</dbReference>
<gene>
    <name evidence="9 15" type="primary">lon</name>
    <name evidence="15" type="ORF">Q2T77_16300</name>
</gene>
<feature type="active site" evidence="9 11">
    <location>
        <position position="684"/>
    </location>
</feature>
<keyword evidence="4 9" id="KW-0547">Nucleotide-binding</keyword>
<keyword evidence="3 9" id="KW-0645">Protease</keyword>
<dbReference type="InterPro" id="IPR020568">
    <property type="entry name" value="Ribosomal_Su5_D2-typ_SF"/>
</dbReference>
<feature type="binding site" evidence="9">
    <location>
        <begin position="361"/>
        <end position="368"/>
    </location>
    <ligand>
        <name>ATP</name>
        <dbReference type="ChEBI" id="CHEBI:30616"/>
    </ligand>
</feature>
<dbReference type="SUPFAM" id="SSF52540">
    <property type="entry name" value="P-loop containing nucleoside triphosphate hydrolases"/>
    <property type="match status" value="1"/>
</dbReference>
<dbReference type="InterPro" id="IPR008269">
    <property type="entry name" value="Lon_proteolytic"/>
</dbReference>
<comment type="subunit">
    <text evidence="9 10">Homohexamer. Organized in a ring with a central cavity.</text>
</comment>
<evidence type="ECO:0000256" key="6">
    <source>
        <dbReference type="ARBA" id="ARBA00022825"/>
    </source>
</evidence>
<evidence type="ECO:0000256" key="5">
    <source>
        <dbReference type="ARBA" id="ARBA00022801"/>
    </source>
</evidence>
<feature type="domain" description="Lon proteolytic" evidence="13">
    <location>
        <begin position="597"/>
        <end position="778"/>
    </location>
</feature>
<keyword evidence="8 9" id="KW-0346">Stress response</keyword>
<dbReference type="InterPro" id="IPR046336">
    <property type="entry name" value="Lon_prtase_N_sf"/>
</dbReference>
<comment type="induction">
    <text evidence="9">By heat shock.</text>
</comment>
<dbReference type="SUPFAM" id="SSF88697">
    <property type="entry name" value="PUA domain-like"/>
    <property type="match status" value="1"/>
</dbReference>
<proteinExistence type="evidence at transcript level"/>
<dbReference type="NCBIfam" id="TIGR00763">
    <property type="entry name" value="lon"/>
    <property type="match status" value="1"/>
</dbReference>
<keyword evidence="2 9" id="KW-0963">Cytoplasm</keyword>
<dbReference type="Pfam" id="PF22667">
    <property type="entry name" value="Lon_lid"/>
    <property type="match status" value="1"/>
</dbReference>
<evidence type="ECO:0000256" key="7">
    <source>
        <dbReference type="ARBA" id="ARBA00022840"/>
    </source>
</evidence>
<dbReference type="PROSITE" id="PS51786">
    <property type="entry name" value="LON_PROTEOLYTIC"/>
    <property type="match status" value="1"/>
</dbReference>
<evidence type="ECO:0000259" key="14">
    <source>
        <dbReference type="PROSITE" id="PS51787"/>
    </source>
</evidence>
<dbReference type="SUPFAM" id="SSF54211">
    <property type="entry name" value="Ribosomal protein S5 domain 2-like"/>
    <property type="match status" value="1"/>
</dbReference>
<protein>
    <recommendedName>
        <fullName evidence="9 10">Lon protease</fullName>
        <ecNumber evidence="9 10">3.4.21.53</ecNumber>
    </recommendedName>
    <alternativeName>
        <fullName evidence="9">ATP-dependent protease La</fullName>
    </alternativeName>
</protein>